<dbReference type="PIRSF" id="PIRSF005355">
    <property type="entry name" value="UBIAD1"/>
    <property type="match status" value="1"/>
</dbReference>
<dbReference type="PANTHER" id="PTHR13929">
    <property type="entry name" value="1,4-DIHYDROXY-2-NAPHTHOATE OCTAPRENYLTRANSFERASE"/>
    <property type="match status" value="1"/>
</dbReference>
<evidence type="ECO:0000256" key="6">
    <source>
        <dbReference type="ARBA" id="ARBA00022989"/>
    </source>
</evidence>
<dbReference type="EC" id="2.5.1.74" evidence="8 9"/>
<dbReference type="EMBL" id="JABVCQ010000017">
    <property type="protein sequence ID" value="MBB1126384.1"/>
    <property type="molecule type" value="Genomic_DNA"/>
</dbReference>
<dbReference type="GO" id="GO:0005886">
    <property type="term" value="C:plasma membrane"/>
    <property type="evidence" value="ECO:0007669"/>
    <property type="project" value="UniProtKB-SubCell"/>
</dbReference>
<evidence type="ECO:0000313" key="10">
    <source>
        <dbReference type="EMBL" id="MBB1126384.1"/>
    </source>
</evidence>
<protein>
    <recommendedName>
        <fullName evidence="8 9">1,4-dihydroxy-2-naphthoate octaprenyltransferase</fullName>
        <shortName evidence="8">DHNA-octaprenyltransferase</shortName>
        <ecNumber evidence="8 9">2.5.1.74</ecNumber>
    </recommendedName>
</protein>
<comment type="catalytic activity">
    <reaction evidence="8">
        <text>an all-trans-polyprenyl diphosphate + 1,4-dihydroxy-2-naphthoate + H(+) = a 2-demethylmenaquinol + CO2 + diphosphate</text>
        <dbReference type="Rhea" id="RHEA:26478"/>
        <dbReference type="Rhea" id="RHEA-COMP:9563"/>
        <dbReference type="Rhea" id="RHEA-COMP:9564"/>
        <dbReference type="ChEBI" id="CHEBI:11173"/>
        <dbReference type="ChEBI" id="CHEBI:15378"/>
        <dbReference type="ChEBI" id="CHEBI:16526"/>
        <dbReference type="ChEBI" id="CHEBI:33019"/>
        <dbReference type="ChEBI" id="CHEBI:55437"/>
        <dbReference type="ChEBI" id="CHEBI:58914"/>
        <dbReference type="EC" id="2.5.1.74"/>
    </reaction>
</comment>
<feature type="transmembrane region" description="Helical" evidence="8">
    <location>
        <begin position="143"/>
        <end position="160"/>
    </location>
</feature>
<dbReference type="RefSeq" id="WP_182584007.1">
    <property type="nucleotide sequence ID" value="NZ_JABVCQ010000017.1"/>
</dbReference>
<comment type="caution">
    <text evidence="10">The sequence shown here is derived from an EMBL/GenBank/DDBJ whole genome shotgun (WGS) entry which is preliminary data.</text>
</comment>
<dbReference type="InterPro" id="IPR000537">
    <property type="entry name" value="UbiA_prenyltransferase"/>
</dbReference>
<dbReference type="InterPro" id="IPR026046">
    <property type="entry name" value="UBIAD1"/>
</dbReference>
<feature type="transmembrane region" description="Helical" evidence="8">
    <location>
        <begin position="64"/>
        <end position="85"/>
    </location>
</feature>
<keyword evidence="11" id="KW-1185">Reference proteome</keyword>
<comment type="subcellular location">
    <subcellularLocation>
        <location evidence="8">Cell membrane</location>
        <topology evidence="8">Multi-pass membrane protein</topology>
    </subcellularLocation>
    <subcellularLocation>
        <location evidence="1">Membrane</location>
        <topology evidence="1">Multi-pass membrane protein</topology>
    </subcellularLocation>
</comment>
<evidence type="ECO:0000256" key="1">
    <source>
        <dbReference type="ARBA" id="ARBA00004141"/>
    </source>
</evidence>
<reference evidence="10 11" key="1">
    <citation type="journal article" date="2020" name="Arch. Microbiol.">
        <title>The genome sequence of the giant phototrophic gammaproteobacterium Thiospirillum jenense gives insight into its physiological properties and phylogenetic relationships.</title>
        <authorList>
            <person name="Imhoff J.F."/>
            <person name="Meyer T.E."/>
            <person name="Kyndt J.A."/>
        </authorList>
    </citation>
    <scope>NUCLEOTIDE SEQUENCE [LARGE SCALE GENOMIC DNA]</scope>
    <source>
        <strain evidence="10 11">DSM 216</strain>
    </source>
</reference>
<evidence type="ECO:0000256" key="3">
    <source>
        <dbReference type="ARBA" id="ARBA00022475"/>
    </source>
</evidence>
<dbReference type="AlphaFoldDB" id="A0A839HCZ4"/>
<evidence type="ECO:0000256" key="5">
    <source>
        <dbReference type="ARBA" id="ARBA00022692"/>
    </source>
</evidence>
<dbReference type="InterPro" id="IPR044878">
    <property type="entry name" value="UbiA_sf"/>
</dbReference>
<keyword evidence="3 8" id="KW-1003">Cell membrane</keyword>
<feature type="transmembrane region" description="Helical" evidence="8">
    <location>
        <begin position="304"/>
        <end position="322"/>
    </location>
</feature>
<feature type="transmembrane region" description="Helical" evidence="8">
    <location>
        <begin position="41"/>
        <end position="58"/>
    </location>
</feature>
<dbReference type="InterPro" id="IPR004657">
    <property type="entry name" value="MenA"/>
</dbReference>
<evidence type="ECO:0000256" key="7">
    <source>
        <dbReference type="ARBA" id="ARBA00023136"/>
    </source>
</evidence>
<organism evidence="10 11">
    <name type="scientific">Thiospirillum jenense</name>
    <dbReference type="NCBI Taxonomy" id="1653858"/>
    <lineage>
        <taxon>Bacteria</taxon>
        <taxon>Pseudomonadati</taxon>
        <taxon>Pseudomonadota</taxon>
        <taxon>Gammaproteobacteria</taxon>
        <taxon>Chromatiales</taxon>
        <taxon>Chromatiaceae</taxon>
        <taxon>Thiospirillum</taxon>
    </lineage>
</organism>
<keyword evidence="2 8" id="KW-0474">Menaquinone biosynthesis</keyword>
<dbReference type="CDD" id="cd13962">
    <property type="entry name" value="PT_UbiA_UBIAD1"/>
    <property type="match status" value="1"/>
</dbReference>
<feature type="transmembrane region" description="Helical" evidence="8">
    <location>
        <begin position="120"/>
        <end position="137"/>
    </location>
</feature>
<keyword evidence="5 8" id="KW-0812">Transmembrane</keyword>
<evidence type="ECO:0000256" key="2">
    <source>
        <dbReference type="ARBA" id="ARBA00022428"/>
    </source>
</evidence>
<keyword evidence="7 8" id="KW-0472">Membrane</keyword>
<dbReference type="GO" id="GO:0046428">
    <property type="term" value="F:1,4-dihydroxy-2-naphthoate polyprenyltransferase activity"/>
    <property type="evidence" value="ECO:0007669"/>
    <property type="project" value="UniProtKB-UniRule"/>
</dbReference>
<evidence type="ECO:0000256" key="9">
    <source>
        <dbReference type="NCBIfam" id="TIGR00751"/>
    </source>
</evidence>
<keyword evidence="4 8" id="KW-0808">Transferase</keyword>
<proteinExistence type="inferred from homology"/>
<evidence type="ECO:0000313" key="11">
    <source>
        <dbReference type="Proteomes" id="UP000548632"/>
    </source>
</evidence>
<feature type="transmembrane region" description="Helical" evidence="8">
    <location>
        <begin position="196"/>
        <end position="216"/>
    </location>
</feature>
<feature type="transmembrane region" description="Helical" evidence="8">
    <location>
        <begin position="243"/>
        <end position="260"/>
    </location>
</feature>
<comment type="pathway">
    <text evidence="8">Quinol/quinone metabolism; menaquinone biosynthesis; menaquinol from 1,4-dihydroxy-2-naphthoate: step 1/2.</text>
</comment>
<evidence type="ECO:0000256" key="8">
    <source>
        <dbReference type="HAMAP-Rule" id="MF_01937"/>
    </source>
</evidence>
<dbReference type="UniPathway" id="UPA00079">
    <property type="reaction ID" value="UER00168"/>
</dbReference>
<evidence type="ECO:0000256" key="4">
    <source>
        <dbReference type="ARBA" id="ARBA00022679"/>
    </source>
</evidence>
<keyword evidence="6 8" id="KW-1133">Transmembrane helix</keyword>
<dbReference type="Gene3D" id="1.10.357.140">
    <property type="entry name" value="UbiA prenyltransferase"/>
    <property type="match status" value="1"/>
</dbReference>
<dbReference type="GO" id="GO:0009234">
    <property type="term" value="P:menaquinone biosynthetic process"/>
    <property type="evidence" value="ECO:0007669"/>
    <property type="project" value="UniProtKB-UniRule"/>
</dbReference>
<dbReference type="HAMAP" id="MF_01937">
    <property type="entry name" value="MenA_1"/>
    <property type="match status" value="1"/>
</dbReference>
<accession>A0A839HCZ4</accession>
<dbReference type="NCBIfam" id="TIGR00751">
    <property type="entry name" value="menA"/>
    <property type="match status" value="1"/>
</dbReference>
<feature type="transmembrane region" description="Helical" evidence="8">
    <location>
        <begin position="172"/>
        <end position="190"/>
    </location>
</feature>
<dbReference type="PANTHER" id="PTHR13929:SF0">
    <property type="entry name" value="UBIA PRENYLTRANSFERASE DOMAIN-CONTAINING PROTEIN 1"/>
    <property type="match status" value="1"/>
</dbReference>
<gene>
    <name evidence="8 10" type="primary">menA</name>
    <name evidence="10" type="ORF">HUK38_09075</name>
</gene>
<name>A0A839HCZ4_9GAMM</name>
<dbReference type="Pfam" id="PF01040">
    <property type="entry name" value="UbiA"/>
    <property type="match status" value="1"/>
</dbReference>
<comment type="function">
    <text evidence="8">Conversion of 1,4-dihydroxy-2-naphthoate (DHNA) to demethylmenaquinone (DMK).</text>
</comment>
<comment type="similarity">
    <text evidence="8">Belongs to the MenA family. Type 1 subfamily.</text>
</comment>
<sequence>MRSHRQAIKALLTASQVQVHSHHQSWRPSMRHWLIASRPRTLILAIAPVIAGFAFAFAQKGYLVWLTAIATLLSAAAIQIGTNLYNDAADFERGTDTPDRLGPPRAAAQGWFTSIQIRRAAHLMFLLAFLCGLILIIRGGWQILLLGLTAIAAGYAYTSGPRPIAYGPFGELYVLLFFGIAAVAGTYYLQVLQLNGAVILSGIAIGLPACAVLLVNNYRDFDTDRRAGRRTLCHILGRQRARLLYSVLLVLPVGLMMIIIKPPQHGLPLLLALPAALRLSYRLWRIKEGRGLNPLLGQTALYQAYLVALLCISLLWAHWLTVN</sequence>
<dbReference type="GO" id="GO:0042371">
    <property type="term" value="P:vitamin K biosynthetic process"/>
    <property type="evidence" value="ECO:0007669"/>
    <property type="project" value="TreeGrafter"/>
</dbReference>
<dbReference type="Proteomes" id="UP000548632">
    <property type="component" value="Unassembled WGS sequence"/>
</dbReference>